<keyword evidence="1" id="KW-0378">Hydrolase</keyword>
<proteinExistence type="predicted"/>
<gene>
    <name evidence="3" type="ORF">FDA94_08515</name>
</gene>
<accession>A0A4U3MK12</accession>
<reference evidence="3 4" key="1">
    <citation type="submission" date="2019-04" db="EMBL/GenBank/DDBJ databases">
        <title>Herbidospora sp. NEAU-GS14.nov., a novel actinomycete isolated from soil.</title>
        <authorList>
            <person name="Han L."/>
        </authorList>
    </citation>
    <scope>NUCLEOTIDE SEQUENCE [LARGE SCALE GENOMIC DNA]</scope>
    <source>
        <strain evidence="3 4">NEAU-GS14</strain>
    </source>
</reference>
<comment type="caution">
    <text evidence="3">The sequence shown here is derived from an EMBL/GenBank/DDBJ whole genome shotgun (WGS) entry which is preliminary data.</text>
</comment>
<dbReference type="EMBL" id="SZQA01000005">
    <property type="protein sequence ID" value="TKK89908.1"/>
    <property type="molecule type" value="Genomic_DNA"/>
</dbReference>
<feature type="domain" description="Peptidase S9 prolyl oligopeptidase catalytic" evidence="2">
    <location>
        <begin position="380"/>
        <end position="580"/>
    </location>
</feature>
<dbReference type="RefSeq" id="WP_137246466.1">
    <property type="nucleotide sequence ID" value="NZ_SZQA01000005.1"/>
</dbReference>
<dbReference type="InterPro" id="IPR011042">
    <property type="entry name" value="6-blade_b-propeller_TolB-like"/>
</dbReference>
<dbReference type="GO" id="GO:0006508">
    <property type="term" value="P:proteolysis"/>
    <property type="evidence" value="ECO:0007669"/>
    <property type="project" value="InterPro"/>
</dbReference>
<keyword evidence="4" id="KW-1185">Reference proteome</keyword>
<dbReference type="InterPro" id="IPR001375">
    <property type="entry name" value="Peptidase_S9_cat"/>
</dbReference>
<evidence type="ECO:0000256" key="1">
    <source>
        <dbReference type="ARBA" id="ARBA00022801"/>
    </source>
</evidence>
<evidence type="ECO:0000313" key="3">
    <source>
        <dbReference type="EMBL" id="TKK89908.1"/>
    </source>
</evidence>
<dbReference type="InterPro" id="IPR029058">
    <property type="entry name" value="AB_hydrolase_fold"/>
</dbReference>
<dbReference type="SUPFAM" id="SSF82171">
    <property type="entry name" value="DPP6 N-terminal domain-like"/>
    <property type="match status" value="1"/>
</dbReference>
<dbReference type="SUPFAM" id="SSF53474">
    <property type="entry name" value="alpha/beta-Hydrolases"/>
    <property type="match status" value="1"/>
</dbReference>
<dbReference type="Pfam" id="PF00326">
    <property type="entry name" value="Peptidase_S9"/>
    <property type="match status" value="1"/>
</dbReference>
<dbReference type="GO" id="GO:0004252">
    <property type="term" value="F:serine-type endopeptidase activity"/>
    <property type="evidence" value="ECO:0007669"/>
    <property type="project" value="TreeGrafter"/>
</dbReference>
<evidence type="ECO:0000313" key="4">
    <source>
        <dbReference type="Proteomes" id="UP000308705"/>
    </source>
</evidence>
<name>A0A4U3MK12_9ACTN</name>
<dbReference type="OrthoDB" id="128799at2"/>
<dbReference type="Gene3D" id="3.40.50.1820">
    <property type="entry name" value="alpha/beta hydrolase"/>
    <property type="match status" value="1"/>
</dbReference>
<organism evidence="3 4">
    <name type="scientific">Herbidospora galbida</name>
    <dbReference type="NCBI Taxonomy" id="2575442"/>
    <lineage>
        <taxon>Bacteria</taxon>
        <taxon>Bacillati</taxon>
        <taxon>Actinomycetota</taxon>
        <taxon>Actinomycetes</taxon>
        <taxon>Streptosporangiales</taxon>
        <taxon>Streptosporangiaceae</taxon>
        <taxon>Herbidospora</taxon>
    </lineage>
</organism>
<dbReference type="Proteomes" id="UP000308705">
    <property type="component" value="Unassembled WGS sequence"/>
</dbReference>
<dbReference type="PANTHER" id="PTHR42776:SF27">
    <property type="entry name" value="DIPEPTIDYL PEPTIDASE FAMILY MEMBER 6"/>
    <property type="match status" value="1"/>
</dbReference>
<evidence type="ECO:0000259" key="2">
    <source>
        <dbReference type="Pfam" id="PF00326"/>
    </source>
</evidence>
<protein>
    <submittedName>
        <fullName evidence="3">S9 family peptidase</fullName>
    </submittedName>
</protein>
<sequence length="590" mass="64383">MKAEERWQTRFRSPRMTLPTWARQAPHHAVYRSNASGTWEIYAWDRATGTSRQVTDRPNGTAYGDIDPTGQWIWWFADTDGDEYGVWIRQHFHGGAARPLDISPGHPAGLALAANGTAAIGRSCRLGFQIVLMGEDTEPTVLYQHKESASVAGISLDGSLIAIDHSEHGDARHPALRVVKKNGSVVGDLYDGPGKGVRGIRFSPVLGDRRLLVLHERRGRHEPLVWDPLTGEQREIYLRDPGEVTADWYDDGRALLIVNHHRGRTQLFKYDLVGGAMTTIETPHGVIESAATRPDGTVEYSWSSAAHAPVIRSSHGHVVMSPGPTAPPSVPVEDVDVEGPGGWIHAMISRPTGQAAPYPTVFLLHGGPSAQDNDSFLPHVAAWVDSGFAVVRVNYRGSIGYGSAWRDALHGDVGHIELADVSAVRDWVVNRGIADPDRLILAGGSWGGYLTLLGLGTQPKVWSAGIAAVPIADHRATYEDESEVLRSLHRALLGGSPEEVPERYAASSPITYADMVEAPLLILAGENDPRCPIRQIESFIEAVPGPCQVYRYDAGHASLVVEERIRQMRTQIEFATRVMDGRKQPATPGL</sequence>
<dbReference type="PANTHER" id="PTHR42776">
    <property type="entry name" value="SERINE PEPTIDASE S9 FAMILY MEMBER"/>
    <property type="match status" value="1"/>
</dbReference>
<dbReference type="Gene3D" id="2.120.10.30">
    <property type="entry name" value="TolB, C-terminal domain"/>
    <property type="match status" value="1"/>
</dbReference>
<dbReference type="AlphaFoldDB" id="A0A4U3MK12"/>